<protein>
    <submittedName>
        <fullName evidence="2">Uncharacterized protein</fullName>
    </submittedName>
</protein>
<dbReference type="EMBL" id="RAWB01000423">
    <property type="protein sequence ID" value="RKH50440.1"/>
    <property type="molecule type" value="Genomic_DNA"/>
</dbReference>
<gene>
    <name evidence="2" type="ORF">D7V93_30545</name>
</gene>
<dbReference type="Proteomes" id="UP000272888">
    <property type="component" value="Unassembled WGS sequence"/>
</dbReference>
<evidence type="ECO:0000313" key="2">
    <source>
        <dbReference type="EMBL" id="RKH50440.1"/>
    </source>
</evidence>
<evidence type="ECO:0000313" key="3">
    <source>
        <dbReference type="Proteomes" id="UP000272888"/>
    </source>
</evidence>
<comment type="caution">
    <text evidence="2">The sequence shown here is derived from an EMBL/GenBank/DDBJ whole genome shotgun (WGS) entry which is preliminary data.</text>
</comment>
<dbReference type="AlphaFoldDB" id="A0A3A8P4R7"/>
<organism evidence="2 3">
    <name type="scientific">Corallococcus llansteffanensis</name>
    <dbReference type="NCBI Taxonomy" id="2316731"/>
    <lineage>
        <taxon>Bacteria</taxon>
        <taxon>Pseudomonadati</taxon>
        <taxon>Myxococcota</taxon>
        <taxon>Myxococcia</taxon>
        <taxon>Myxococcales</taxon>
        <taxon>Cystobacterineae</taxon>
        <taxon>Myxococcaceae</taxon>
        <taxon>Corallococcus</taxon>
    </lineage>
</organism>
<feature type="compositionally biased region" description="Basic and acidic residues" evidence="1">
    <location>
        <begin position="37"/>
        <end position="66"/>
    </location>
</feature>
<reference evidence="3" key="1">
    <citation type="submission" date="2018-09" db="EMBL/GenBank/DDBJ databases">
        <authorList>
            <person name="Livingstone P.G."/>
            <person name="Whitworth D.E."/>
        </authorList>
    </citation>
    <scope>NUCLEOTIDE SEQUENCE [LARGE SCALE GENOMIC DNA]</scope>
    <source>
        <strain evidence="3">CA051B</strain>
    </source>
</reference>
<proteinExistence type="predicted"/>
<evidence type="ECO:0000256" key="1">
    <source>
        <dbReference type="SAM" id="MobiDB-lite"/>
    </source>
</evidence>
<dbReference type="RefSeq" id="WP_120646740.1">
    <property type="nucleotide sequence ID" value="NZ_RAWB01000423.1"/>
</dbReference>
<keyword evidence="3" id="KW-1185">Reference proteome</keyword>
<name>A0A3A8P4R7_9BACT</name>
<feature type="region of interest" description="Disordered" evidence="1">
    <location>
        <begin position="1"/>
        <end position="75"/>
    </location>
</feature>
<accession>A0A3A8P4R7</accession>
<sequence length="75" mass="8462">MTAQGVGGLEQHPGLARPDAQGAEQGLLRGGRSRAQRARDLEDGEQRRPQRPHPEERQQELERHEPAQPLPQQDR</sequence>